<dbReference type="NCBIfam" id="TIGR00358">
    <property type="entry name" value="3_prime_RNase"/>
    <property type="match status" value="1"/>
</dbReference>
<dbReference type="Proteomes" id="UP000886824">
    <property type="component" value="Unassembled WGS sequence"/>
</dbReference>
<dbReference type="AlphaFoldDB" id="A0A9D2CFQ7"/>
<evidence type="ECO:0000256" key="9">
    <source>
        <dbReference type="SAM" id="MobiDB-lite"/>
    </source>
</evidence>
<reference evidence="11" key="1">
    <citation type="journal article" date="2021" name="PeerJ">
        <title>Extensive microbial diversity within the chicken gut microbiome revealed by metagenomics and culture.</title>
        <authorList>
            <person name="Gilroy R."/>
            <person name="Ravi A."/>
            <person name="Getino M."/>
            <person name="Pursley I."/>
            <person name="Horton D.L."/>
            <person name="Alikhan N.F."/>
            <person name="Baker D."/>
            <person name="Gharbi K."/>
            <person name="Hall N."/>
            <person name="Watson M."/>
            <person name="Adriaenssens E.M."/>
            <person name="Foster-Nyarko E."/>
            <person name="Jarju S."/>
            <person name="Secka A."/>
            <person name="Antonio M."/>
            <person name="Oren A."/>
            <person name="Chaudhuri R.R."/>
            <person name="La Ragione R."/>
            <person name="Hildebrand F."/>
            <person name="Pallen M.J."/>
        </authorList>
    </citation>
    <scope>NUCLEOTIDE SEQUENCE</scope>
    <source>
        <strain evidence="11">CHK33-7979</strain>
    </source>
</reference>
<comment type="similarity">
    <text evidence="8">Belongs to the RNR ribonuclease family. RNase R subfamily.</text>
</comment>
<comment type="catalytic activity">
    <reaction evidence="1 8">
        <text>Exonucleolytic cleavage in the 3'- to 5'-direction to yield nucleoside 5'-phosphates.</text>
        <dbReference type="EC" id="3.1.13.1"/>
    </reaction>
</comment>
<dbReference type="SUPFAM" id="SSF50249">
    <property type="entry name" value="Nucleic acid-binding proteins"/>
    <property type="match status" value="4"/>
</dbReference>
<evidence type="ECO:0000256" key="4">
    <source>
        <dbReference type="ARBA" id="ARBA00022722"/>
    </source>
</evidence>
<sequence length="686" mass="74493">MNLQGTYQATARGFGFFTPEGAVGRESDLFVPPRCDGGAWTGDKVTAQVGADPKDPQRQVAKITAVVERTNRTLVGAVERRGREVWLQPTSDRYPNAVKVVGRSAAKLKAGDKIAVAVTSYGSAKLPPTGTFKLAFGREGTRQAAVAALLYEHGIERDFPAPVAAAAQLAPQEVAPSACAGRLDLRDKTVITIDGASSKDFDDAVSLEKDGQGRWVLGVHIADVSHYVTESSPLDLEAFHRGTSVYFADQVVPMLPEALSNGICSLNPQVDRLALSCIMTMDTAGQVLDHRIVKTVLRSTERMTYDDCNILLKDQDPALAQRYAHILPMLRDMAGLAKALEKSRRARGALDLESQECYIVCDESGAPVDIRVRETGASERLIESFMLAANECVAEHLKKAGLPAVYRVHEKPSEDKVTNLKAMLAPLGIDLKQADNGSLQKVLEGVKGTPQAPAVHTMVLRSLMKARYDTENLGHFGLAAKYYCHFTSPIRRYPDLMVHRILTALLDGTLETQRGRLAAAADRAAKQSSDREVHAMTAERDIEKCYMAEFMTAHVGDTFQGAVTGVTKFGLFVGLPNGVEGLLPVTALPDDRYEYDEIRMTLTGARTKFTYTFGMPLEVLCAAANPSSGQIDFTLPGVVPTPQPLRPARDAKDTPRPPKGRGGRGRKSSSKPGYRPPKPGKGRKKR</sequence>
<keyword evidence="4 8" id="KW-0540">Nuclease</keyword>
<dbReference type="GO" id="GO:0008859">
    <property type="term" value="F:exoribonuclease II activity"/>
    <property type="evidence" value="ECO:0007669"/>
    <property type="project" value="UniProtKB-UniRule"/>
</dbReference>
<dbReference type="Gene3D" id="2.40.50.140">
    <property type="entry name" value="Nucleic acid-binding proteins"/>
    <property type="match status" value="2"/>
</dbReference>
<dbReference type="InterPro" id="IPR001900">
    <property type="entry name" value="RNase_II/R"/>
</dbReference>
<comment type="caution">
    <text evidence="11">The sequence shown here is derived from an EMBL/GenBank/DDBJ whole genome shotgun (WGS) entry which is preliminary data.</text>
</comment>
<name>A0A9D2CFQ7_9FIRM</name>
<dbReference type="PANTHER" id="PTHR23355:SF9">
    <property type="entry name" value="DIS3-LIKE EXONUCLEASE 2"/>
    <property type="match status" value="1"/>
</dbReference>
<dbReference type="PROSITE" id="PS50126">
    <property type="entry name" value="S1"/>
    <property type="match status" value="1"/>
</dbReference>
<protein>
    <recommendedName>
        <fullName evidence="8">Ribonuclease R</fullName>
        <shortName evidence="8">RNase R</shortName>
        <ecNumber evidence="8">3.1.13.1</ecNumber>
    </recommendedName>
</protein>
<dbReference type="InterPro" id="IPR004476">
    <property type="entry name" value="RNase_II/RNase_R"/>
</dbReference>
<dbReference type="GO" id="GO:0006402">
    <property type="term" value="P:mRNA catabolic process"/>
    <property type="evidence" value="ECO:0007669"/>
    <property type="project" value="TreeGrafter"/>
</dbReference>
<comment type="subcellular location">
    <subcellularLocation>
        <location evidence="2 8">Cytoplasm</location>
    </subcellularLocation>
</comment>
<dbReference type="InterPro" id="IPR003029">
    <property type="entry name" value="S1_domain"/>
</dbReference>
<dbReference type="Pfam" id="PF08206">
    <property type="entry name" value="OB_RNB"/>
    <property type="match status" value="1"/>
</dbReference>
<gene>
    <name evidence="8 11" type="primary">rnr</name>
    <name evidence="11" type="ORF">H9826_11235</name>
</gene>
<feature type="domain" description="S1 motif" evidence="10">
    <location>
        <begin position="556"/>
        <end position="636"/>
    </location>
</feature>
<dbReference type="HAMAP" id="MF_01895">
    <property type="entry name" value="RNase_R"/>
    <property type="match status" value="1"/>
</dbReference>
<dbReference type="Pfam" id="PF17876">
    <property type="entry name" value="CSD2"/>
    <property type="match status" value="1"/>
</dbReference>
<keyword evidence="6 8" id="KW-0269">Exonuclease</keyword>
<evidence type="ECO:0000259" key="10">
    <source>
        <dbReference type="PROSITE" id="PS50126"/>
    </source>
</evidence>
<dbReference type="InterPro" id="IPR011805">
    <property type="entry name" value="RNase_R"/>
</dbReference>
<dbReference type="InterPro" id="IPR012340">
    <property type="entry name" value="NA-bd_OB-fold"/>
</dbReference>
<keyword evidence="7 8" id="KW-0694">RNA-binding</keyword>
<dbReference type="EMBL" id="DXCX01000122">
    <property type="protein sequence ID" value="HIY74520.1"/>
    <property type="molecule type" value="Genomic_DNA"/>
</dbReference>
<evidence type="ECO:0000256" key="8">
    <source>
        <dbReference type="HAMAP-Rule" id="MF_01895"/>
    </source>
</evidence>
<evidence type="ECO:0000256" key="2">
    <source>
        <dbReference type="ARBA" id="ARBA00004496"/>
    </source>
</evidence>
<evidence type="ECO:0000256" key="6">
    <source>
        <dbReference type="ARBA" id="ARBA00022839"/>
    </source>
</evidence>
<feature type="compositionally biased region" description="Basic and acidic residues" evidence="9">
    <location>
        <begin position="647"/>
        <end position="656"/>
    </location>
</feature>
<proteinExistence type="inferred from homology"/>
<dbReference type="SMART" id="SM00955">
    <property type="entry name" value="RNB"/>
    <property type="match status" value="1"/>
</dbReference>
<evidence type="ECO:0000256" key="7">
    <source>
        <dbReference type="ARBA" id="ARBA00022884"/>
    </source>
</evidence>
<organism evidence="11 12">
    <name type="scientific">Candidatus Intestinimonas merdavium</name>
    <dbReference type="NCBI Taxonomy" id="2838622"/>
    <lineage>
        <taxon>Bacteria</taxon>
        <taxon>Bacillati</taxon>
        <taxon>Bacillota</taxon>
        <taxon>Clostridia</taxon>
        <taxon>Eubacteriales</taxon>
        <taxon>Intestinimonas</taxon>
    </lineage>
</organism>
<dbReference type="GO" id="GO:0003723">
    <property type="term" value="F:RNA binding"/>
    <property type="evidence" value="ECO:0007669"/>
    <property type="project" value="UniProtKB-UniRule"/>
</dbReference>
<dbReference type="Pfam" id="PF00575">
    <property type="entry name" value="S1"/>
    <property type="match status" value="1"/>
</dbReference>
<evidence type="ECO:0000256" key="1">
    <source>
        <dbReference type="ARBA" id="ARBA00001849"/>
    </source>
</evidence>
<comment type="function">
    <text evidence="8">3'-5' exoribonuclease that releases 5'-nucleoside monophosphates and is involved in maturation of structured RNAs.</text>
</comment>
<dbReference type="Pfam" id="PF00773">
    <property type="entry name" value="RNB"/>
    <property type="match status" value="1"/>
</dbReference>
<feature type="region of interest" description="Disordered" evidence="9">
    <location>
        <begin position="634"/>
        <end position="686"/>
    </location>
</feature>
<evidence type="ECO:0000256" key="5">
    <source>
        <dbReference type="ARBA" id="ARBA00022801"/>
    </source>
</evidence>
<reference evidence="11" key="2">
    <citation type="submission" date="2021-04" db="EMBL/GenBank/DDBJ databases">
        <authorList>
            <person name="Gilroy R."/>
        </authorList>
    </citation>
    <scope>NUCLEOTIDE SEQUENCE</scope>
    <source>
        <strain evidence="11">CHK33-7979</strain>
    </source>
</reference>
<dbReference type="InterPro" id="IPR040476">
    <property type="entry name" value="CSD2"/>
</dbReference>
<evidence type="ECO:0000256" key="3">
    <source>
        <dbReference type="ARBA" id="ARBA00022490"/>
    </source>
</evidence>
<dbReference type="CDD" id="cd04471">
    <property type="entry name" value="S1_RNase_R"/>
    <property type="match status" value="1"/>
</dbReference>
<dbReference type="InterPro" id="IPR013223">
    <property type="entry name" value="RNase_B_OB_dom"/>
</dbReference>
<feature type="compositionally biased region" description="Basic residues" evidence="9">
    <location>
        <begin position="658"/>
        <end position="669"/>
    </location>
</feature>
<dbReference type="PANTHER" id="PTHR23355">
    <property type="entry name" value="RIBONUCLEASE"/>
    <property type="match status" value="1"/>
</dbReference>
<dbReference type="EC" id="3.1.13.1" evidence="8"/>
<keyword evidence="5 8" id="KW-0378">Hydrolase</keyword>
<dbReference type="GO" id="GO:0005829">
    <property type="term" value="C:cytosol"/>
    <property type="evidence" value="ECO:0007669"/>
    <property type="project" value="TreeGrafter"/>
</dbReference>
<dbReference type="NCBIfam" id="TIGR02063">
    <property type="entry name" value="RNase_R"/>
    <property type="match status" value="1"/>
</dbReference>
<accession>A0A9D2CFQ7</accession>
<evidence type="ECO:0000313" key="12">
    <source>
        <dbReference type="Proteomes" id="UP000886824"/>
    </source>
</evidence>
<keyword evidence="3 8" id="KW-0963">Cytoplasm</keyword>
<dbReference type="InterPro" id="IPR050180">
    <property type="entry name" value="RNR_Ribonuclease"/>
</dbReference>
<evidence type="ECO:0000313" key="11">
    <source>
        <dbReference type="EMBL" id="HIY74520.1"/>
    </source>
</evidence>
<dbReference type="SMART" id="SM00316">
    <property type="entry name" value="S1"/>
    <property type="match status" value="1"/>
</dbReference>